<dbReference type="InterPro" id="IPR017441">
    <property type="entry name" value="Protein_kinase_ATP_BS"/>
</dbReference>
<keyword evidence="8" id="KW-1185">Reference proteome</keyword>
<evidence type="ECO:0000256" key="2">
    <source>
        <dbReference type="ARBA" id="ARBA00022840"/>
    </source>
</evidence>
<dbReference type="SUPFAM" id="SSF47986">
    <property type="entry name" value="DEATH domain"/>
    <property type="match status" value="1"/>
</dbReference>
<dbReference type="InterPro" id="IPR000488">
    <property type="entry name" value="Death_dom"/>
</dbReference>
<evidence type="ECO:0000256" key="3">
    <source>
        <dbReference type="PROSITE-ProRule" id="PRU10141"/>
    </source>
</evidence>
<accession>A0ABR0ZCZ0</accession>
<evidence type="ECO:0000313" key="7">
    <source>
        <dbReference type="EMBL" id="KAK6482350.1"/>
    </source>
</evidence>
<keyword evidence="7" id="KW-0675">Receptor</keyword>
<dbReference type="PROSITE" id="PS00107">
    <property type="entry name" value="PROTEIN_KINASE_ATP"/>
    <property type="match status" value="1"/>
</dbReference>
<dbReference type="Gene3D" id="1.10.510.10">
    <property type="entry name" value="Transferase(Phosphotransferase) domain 1"/>
    <property type="match status" value="1"/>
</dbReference>
<keyword evidence="7" id="KW-0418">Kinase</keyword>
<keyword evidence="7" id="KW-0808">Transferase</keyword>
<dbReference type="InterPro" id="IPR011009">
    <property type="entry name" value="Kinase-like_dom_sf"/>
</dbReference>
<evidence type="ECO:0000256" key="4">
    <source>
        <dbReference type="SAM" id="MobiDB-lite"/>
    </source>
</evidence>
<dbReference type="Gene3D" id="3.30.200.20">
    <property type="entry name" value="Phosphorylase Kinase, domain 1"/>
    <property type="match status" value="1"/>
</dbReference>
<protein>
    <submittedName>
        <fullName evidence="7">Interleukin-1 receptor-associated kinase 3</fullName>
    </submittedName>
</protein>
<organism evidence="7 8">
    <name type="scientific">Huso huso</name>
    <name type="common">Beluga</name>
    <name type="synonym">Acipenser huso</name>
    <dbReference type="NCBI Taxonomy" id="61971"/>
    <lineage>
        <taxon>Eukaryota</taxon>
        <taxon>Metazoa</taxon>
        <taxon>Chordata</taxon>
        <taxon>Craniata</taxon>
        <taxon>Vertebrata</taxon>
        <taxon>Euteleostomi</taxon>
        <taxon>Actinopterygii</taxon>
        <taxon>Chondrostei</taxon>
        <taxon>Acipenseriformes</taxon>
        <taxon>Acipenseridae</taxon>
        <taxon>Huso</taxon>
    </lineage>
</organism>
<dbReference type="InterPro" id="IPR001245">
    <property type="entry name" value="Ser-Thr/Tyr_kinase_cat_dom"/>
</dbReference>
<sequence length="616" mass="69364">MSRMTNCVLTTSTSLFDVPPLMIEQFCKILDSSDGDLGWRALAERILPDWLEVRRVERMSEQGKSRTRELLWSWAQRNGTVGDLVHILQEMDHQRAIQVFRQQGLTSASSPWRCDPLKAGEISDHRECYQMVNNADAWELADESRARSGAKQQSLISYPDIIEGTRNFHQDLKIGEGAFSEVYRAVMRNQAYAVKLFKQGKQTEWKKLWKLFMSEINVLILYHHPHIIELSGYCSDNGSYCLVYPYMHNGSLHSRLHCPLDNPTLLPWETRLNIVKGTAQAIQYLHTAQPCAVICGNITSANILLDERFEPKLCDFGMASLRPHTFNQSSTISLDPGTRRAWGYQPEEYIRDGKLSVKLDVYSFGVVIMEVLSGRRAVQEGPRHTLLRDLVTEAVERSGGVDSCLQFLDERAGSWPHAVSLKLFHLAIDCTASRARVRPLMKTVLDVLTELNPACYSAEDQPHTLKDMEPPPLTYAQPHMSLPVENDEIQDFHFQTPELNTDGSHQREQGRAQKSPCECSQSEVMFRGSESGKNAKGSEAIAGKSPNSVWRFLLPGSGAEDWPVSQRLPGPYCSRAVECSCASEEAGGECEECRASGFLLTTPVTPRDIIESADRR</sequence>
<dbReference type="Proteomes" id="UP001369086">
    <property type="component" value="Unassembled WGS sequence"/>
</dbReference>
<dbReference type="SUPFAM" id="SSF56112">
    <property type="entry name" value="Protein kinase-like (PK-like)"/>
    <property type="match status" value="1"/>
</dbReference>
<name>A0ABR0ZCZ0_HUSHU</name>
<dbReference type="InterPro" id="IPR011029">
    <property type="entry name" value="DEATH-like_dom_sf"/>
</dbReference>
<evidence type="ECO:0000259" key="6">
    <source>
        <dbReference type="PROSITE" id="PS50017"/>
    </source>
</evidence>
<dbReference type="EMBL" id="JAHFZB010000013">
    <property type="protein sequence ID" value="KAK6482350.1"/>
    <property type="molecule type" value="Genomic_DNA"/>
</dbReference>
<dbReference type="PROSITE" id="PS50017">
    <property type="entry name" value="DEATH_DOMAIN"/>
    <property type="match status" value="1"/>
</dbReference>
<gene>
    <name evidence="7" type="ORF">HHUSO_G15336</name>
</gene>
<evidence type="ECO:0000256" key="1">
    <source>
        <dbReference type="ARBA" id="ARBA00022741"/>
    </source>
</evidence>
<comment type="caution">
    <text evidence="7">The sequence shown here is derived from an EMBL/GenBank/DDBJ whole genome shotgun (WGS) entry which is preliminary data.</text>
</comment>
<proteinExistence type="predicted"/>
<feature type="region of interest" description="Disordered" evidence="4">
    <location>
        <begin position="499"/>
        <end position="521"/>
    </location>
</feature>
<dbReference type="Pfam" id="PF07714">
    <property type="entry name" value="PK_Tyr_Ser-Thr"/>
    <property type="match status" value="1"/>
</dbReference>
<dbReference type="PANTHER" id="PTHR27001">
    <property type="entry name" value="OS01G0253100 PROTEIN"/>
    <property type="match status" value="1"/>
</dbReference>
<dbReference type="InterPro" id="IPR000719">
    <property type="entry name" value="Prot_kinase_dom"/>
</dbReference>
<feature type="domain" description="Protein kinase" evidence="5">
    <location>
        <begin position="168"/>
        <end position="451"/>
    </location>
</feature>
<reference evidence="7 8" key="1">
    <citation type="submission" date="2021-05" db="EMBL/GenBank/DDBJ databases">
        <authorList>
            <person name="Zahm M."/>
            <person name="Klopp C."/>
            <person name="Cabau C."/>
            <person name="Kuhl H."/>
            <person name="Suciu R."/>
            <person name="Ciorpac M."/>
            <person name="Holostenco D."/>
            <person name="Gessner J."/>
            <person name="Wuertz S."/>
            <person name="Hohne C."/>
            <person name="Stock M."/>
            <person name="Gislard M."/>
            <person name="Lluch J."/>
            <person name="Milhes M."/>
            <person name="Lampietro C."/>
            <person name="Lopez Roques C."/>
            <person name="Donnadieu C."/>
            <person name="Du K."/>
            <person name="Schartl M."/>
            <person name="Guiguen Y."/>
        </authorList>
    </citation>
    <scope>NUCLEOTIDE SEQUENCE [LARGE SCALE GENOMIC DNA]</scope>
    <source>
        <strain evidence="7">Hh-F2</strain>
        <tissue evidence="7">Blood</tissue>
    </source>
</reference>
<evidence type="ECO:0000259" key="5">
    <source>
        <dbReference type="PROSITE" id="PS50011"/>
    </source>
</evidence>
<dbReference type="PROSITE" id="PS50011">
    <property type="entry name" value="PROTEIN_KINASE_DOM"/>
    <property type="match status" value="1"/>
</dbReference>
<dbReference type="Pfam" id="PF00531">
    <property type="entry name" value="Death"/>
    <property type="match status" value="1"/>
</dbReference>
<dbReference type="Gene3D" id="1.10.533.10">
    <property type="entry name" value="Death Domain, Fas"/>
    <property type="match status" value="1"/>
</dbReference>
<keyword evidence="2 3" id="KW-0067">ATP-binding</keyword>
<dbReference type="PANTHER" id="PTHR27001:SF929">
    <property type="entry name" value="INTERLEUKIN 1 RECEPTOR-ASSOCIATED KINASE 1"/>
    <property type="match status" value="1"/>
</dbReference>
<feature type="binding site" evidence="3">
    <location>
        <position position="195"/>
    </location>
    <ligand>
        <name>ATP</name>
        <dbReference type="ChEBI" id="CHEBI:30616"/>
    </ligand>
</feature>
<keyword evidence="1 3" id="KW-0547">Nucleotide-binding</keyword>
<feature type="domain" description="Death" evidence="6">
    <location>
        <begin position="39"/>
        <end position="104"/>
    </location>
</feature>
<evidence type="ECO:0000313" key="8">
    <source>
        <dbReference type="Proteomes" id="UP001369086"/>
    </source>
</evidence>
<dbReference type="GO" id="GO:0016301">
    <property type="term" value="F:kinase activity"/>
    <property type="evidence" value="ECO:0007669"/>
    <property type="project" value="UniProtKB-KW"/>
</dbReference>